<sequence>MSIKFSVYKTPRPKGSKDNLEHARLVSRGTKGLEEICRDLSDACTVNSADIKGVLEALTVYMGRELGYGYSIELEGIGHFSPALRTRKISEENGKIRFSVSVDGVNFRCSNRLKEMVKEERPKKVKRENVSSEPIETRKEKMLEYICKHESINESDYAELNNCTRYRAGKELKQFLEEGIIREMGYKTHRVYVLAAKEY</sequence>
<feature type="domain" description="HU" evidence="2">
    <location>
        <begin position="1"/>
        <end position="121"/>
    </location>
</feature>
<dbReference type="InterPro" id="IPR036388">
    <property type="entry name" value="WH-like_DNA-bd_sf"/>
</dbReference>
<dbReference type="Proteomes" id="UP000036166">
    <property type="component" value="Unassembled WGS sequence"/>
</dbReference>
<keyword evidence="1 3" id="KW-0238">DNA-binding</keyword>
<dbReference type="PATRIC" id="fig|328812.4.peg.4436"/>
<dbReference type="RefSeq" id="WP_048314310.1">
    <property type="nucleotide sequence ID" value="NZ_LFJV01000006.1"/>
</dbReference>
<dbReference type="InterPro" id="IPR005902">
    <property type="entry name" value="HU_DNA-bd_put"/>
</dbReference>
<dbReference type="Pfam" id="PF18291">
    <property type="entry name" value="HU-HIG"/>
    <property type="match status" value="1"/>
</dbReference>
<evidence type="ECO:0000256" key="1">
    <source>
        <dbReference type="ARBA" id="ARBA00023125"/>
    </source>
</evidence>
<evidence type="ECO:0000313" key="3">
    <source>
        <dbReference type="EMBL" id="KMM35230.1"/>
    </source>
</evidence>
<dbReference type="NCBIfam" id="TIGR01201">
    <property type="entry name" value="HU_rel"/>
    <property type="match status" value="1"/>
</dbReference>
<dbReference type="AlphaFoldDB" id="A0A0J6CPW1"/>
<evidence type="ECO:0000259" key="2">
    <source>
        <dbReference type="Pfam" id="PF18291"/>
    </source>
</evidence>
<comment type="caution">
    <text evidence="3">The sequence shown here is derived from an EMBL/GenBank/DDBJ whole genome shotgun (WGS) entry which is preliminary data.</text>
</comment>
<protein>
    <submittedName>
        <fullName evidence="3">DNA-binding protein</fullName>
    </submittedName>
</protein>
<name>A0A0J6CPW1_9BACT</name>
<dbReference type="Gene3D" id="1.10.10.10">
    <property type="entry name" value="Winged helix-like DNA-binding domain superfamily/Winged helix DNA-binding domain"/>
    <property type="match status" value="1"/>
</dbReference>
<evidence type="ECO:0000313" key="4">
    <source>
        <dbReference type="Proteomes" id="UP000036166"/>
    </source>
</evidence>
<dbReference type="GO" id="GO:0003677">
    <property type="term" value="F:DNA binding"/>
    <property type="evidence" value="ECO:0007669"/>
    <property type="project" value="UniProtKB-KW"/>
</dbReference>
<organism evidence="3 4">
    <name type="scientific">Parabacteroides goldsteinii</name>
    <dbReference type="NCBI Taxonomy" id="328812"/>
    <lineage>
        <taxon>Bacteria</taxon>
        <taxon>Pseudomonadati</taxon>
        <taxon>Bacteroidota</taxon>
        <taxon>Bacteroidia</taxon>
        <taxon>Bacteroidales</taxon>
        <taxon>Tannerellaceae</taxon>
        <taxon>Parabacteroides</taxon>
    </lineage>
</organism>
<dbReference type="EMBL" id="LFJV01000006">
    <property type="protein sequence ID" value="KMM35230.1"/>
    <property type="molecule type" value="Genomic_DNA"/>
</dbReference>
<reference evidence="3 4" key="1">
    <citation type="submission" date="2015-06" db="EMBL/GenBank/DDBJ databases">
        <title>Draft Genome Sequence of Parabacteroides goldsteinii with Putative Novel Metallo-Beta-Lactamases Isolated from a Blood Culture from a Human Patient.</title>
        <authorList>
            <person name="Krogh T.J."/>
            <person name="Agergaard C.N."/>
            <person name="Moller-Jensen J."/>
            <person name="Justesen U.S."/>
        </authorList>
    </citation>
    <scope>NUCLEOTIDE SEQUENCE [LARGE SCALE GENOMIC DNA]</scope>
    <source>
        <strain evidence="3 4">910340</strain>
    </source>
</reference>
<dbReference type="SUPFAM" id="SSF47729">
    <property type="entry name" value="IHF-like DNA-binding proteins"/>
    <property type="match status" value="1"/>
</dbReference>
<proteinExistence type="predicted"/>
<gene>
    <name evidence="3" type="ORF">ACM15_02690</name>
</gene>
<dbReference type="InterPro" id="IPR041607">
    <property type="entry name" value="HU-HIG"/>
</dbReference>
<accession>A0A0J6CPW1</accession>
<dbReference type="InterPro" id="IPR010992">
    <property type="entry name" value="IHF-like_DNA-bd_dom_sf"/>
</dbReference>